<dbReference type="InterPro" id="IPR019587">
    <property type="entry name" value="Polyketide_cyclase/dehydratase"/>
</dbReference>
<dbReference type="EMBL" id="FNFF01000006">
    <property type="protein sequence ID" value="SDK31126.1"/>
    <property type="molecule type" value="Genomic_DNA"/>
</dbReference>
<dbReference type="RefSeq" id="WP_176953802.1">
    <property type="nucleotide sequence ID" value="NZ_FNFF01000006.1"/>
</dbReference>
<dbReference type="Pfam" id="PF10604">
    <property type="entry name" value="Polyketide_cyc2"/>
    <property type="match status" value="1"/>
</dbReference>
<dbReference type="CDD" id="cd07820">
    <property type="entry name" value="SRPBCC_3"/>
    <property type="match status" value="1"/>
</dbReference>
<evidence type="ECO:0000313" key="1">
    <source>
        <dbReference type="EMBL" id="SDK31126.1"/>
    </source>
</evidence>
<proteinExistence type="predicted"/>
<dbReference type="STRING" id="417292.SAMN05421806_106169"/>
<accession>A0A1G9AUY8</accession>
<keyword evidence="2" id="KW-1185">Reference proteome</keyword>
<sequence length="159" mass="17532">MIRFETTTRIAAPPERVFDLSLDVGLHTASMARSGERIVGGVTEGRMALGDTVTWRARHFGVPWRMTSRISAWERPSHFVDEQVAGPFARWVHTHDFAADGTGRGGTVMRDTVVFAAPFGPLGRLAEAAFLGRYMRRLIRQRNAHLRTAAETGGGDRAA</sequence>
<protein>
    <submittedName>
        <fullName evidence="1">Ligand-binding SRPBCC domain-containing protein</fullName>
    </submittedName>
</protein>
<dbReference type="Proteomes" id="UP000199155">
    <property type="component" value="Unassembled WGS sequence"/>
</dbReference>
<dbReference type="Gene3D" id="3.30.530.20">
    <property type="match status" value="1"/>
</dbReference>
<evidence type="ECO:0000313" key="2">
    <source>
        <dbReference type="Proteomes" id="UP000199155"/>
    </source>
</evidence>
<dbReference type="InterPro" id="IPR023393">
    <property type="entry name" value="START-like_dom_sf"/>
</dbReference>
<dbReference type="AlphaFoldDB" id="A0A1G9AUY8"/>
<gene>
    <name evidence="1" type="ORF">SAMN05421806_106169</name>
</gene>
<reference evidence="1 2" key="1">
    <citation type="submission" date="2016-10" db="EMBL/GenBank/DDBJ databases">
        <authorList>
            <person name="de Groot N.N."/>
        </authorList>
    </citation>
    <scope>NUCLEOTIDE SEQUENCE [LARGE SCALE GENOMIC DNA]</scope>
    <source>
        <strain evidence="1 2">CGMCC 4.5727</strain>
    </source>
</reference>
<dbReference type="SUPFAM" id="SSF55961">
    <property type="entry name" value="Bet v1-like"/>
    <property type="match status" value="1"/>
</dbReference>
<organism evidence="1 2">
    <name type="scientific">Streptomyces indicus</name>
    <dbReference type="NCBI Taxonomy" id="417292"/>
    <lineage>
        <taxon>Bacteria</taxon>
        <taxon>Bacillati</taxon>
        <taxon>Actinomycetota</taxon>
        <taxon>Actinomycetes</taxon>
        <taxon>Kitasatosporales</taxon>
        <taxon>Streptomycetaceae</taxon>
        <taxon>Streptomyces</taxon>
    </lineage>
</organism>
<name>A0A1G9AUY8_9ACTN</name>